<evidence type="ECO:0000313" key="2">
    <source>
        <dbReference type="EMBL" id="OCT88144.1"/>
    </source>
</evidence>
<accession>A0A974HS20</accession>
<protein>
    <submittedName>
        <fullName evidence="2">Uncharacterized protein</fullName>
    </submittedName>
</protein>
<dbReference type="AlphaFoldDB" id="A0A974HS20"/>
<reference evidence="3" key="1">
    <citation type="journal article" date="2016" name="Nature">
        <title>Genome evolution in the allotetraploid frog Xenopus laevis.</title>
        <authorList>
            <person name="Session A.M."/>
            <person name="Uno Y."/>
            <person name="Kwon T."/>
            <person name="Chapman J.A."/>
            <person name="Toyoda A."/>
            <person name="Takahashi S."/>
            <person name="Fukui A."/>
            <person name="Hikosaka A."/>
            <person name="Suzuki A."/>
            <person name="Kondo M."/>
            <person name="van Heeringen S.J."/>
            <person name="Quigley I."/>
            <person name="Heinz S."/>
            <person name="Ogino H."/>
            <person name="Ochi H."/>
            <person name="Hellsten U."/>
            <person name="Lyons J.B."/>
            <person name="Simakov O."/>
            <person name="Putnam N."/>
            <person name="Stites J."/>
            <person name="Kuroki Y."/>
            <person name="Tanaka T."/>
            <person name="Michiue T."/>
            <person name="Watanabe M."/>
            <person name="Bogdanovic O."/>
            <person name="Lister R."/>
            <person name="Georgiou G."/>
            <person name="Paranjpe S.S."/>
            <person name="van Kruijsbergen I."/>
            <person name="Shu S."/>
            <person name="Carlson J."/>
            <person name="Kinoshita T."/>
            <person name="Ohta Y."/>
            <person name="Mawaribuchi S."/>
            <person name="Jenkins J."/>
            <person name="Grimwood J."/>
            <person name="Schmutz J."/>
            <person name="Mitros T."/>
            <person name="Mozaffari S.V."/>
            <person name="Suzuki Y."/>
            <person name="Haramoto Y."/>
            <person name="Yamamoto T.S."/>
            <person name="Takagi C."/>
            <person name="Heald R."/>
            <person name="Miller K."/>
            <person name="Haudenschild C."/>
            <person name="Kitzman J."/>
            <person name="Nakayama T."/>
            <person name="Izutsu Y."/>
            <person name="Robert J."/>
            <person name="Fortriede J."/>
            <person name="Burns K."/>
            <person name="Lotay V."/>
            <person name="Karimi K."/>
            <person name="Yasuoka Y."/>
            <person name="Dichmann D.S."/>
            <person name="Flajnik M.F."/>
            <person name="Houston D.W."/>
            <person name="Shendure J."/>
            <person name="DuPasquier L."/>
            <person name="Vize P.D."/>
            <person name="Zorn A.M."/>
            <person name="Ito M."/>
            <person name="Marcotte E.M."/>
            <person name="Wallingford J.B."/>
            <person name="Ito Y."/>
            <person name="Asashima M."/>
            <person name="Ueno N."/>
            <person name="Matsuda Y."/>
            <person name="Veenstra G.J."/>
            <person name="Fujiyama A."/>
            <person name="Harland R.M."/>
            <person name="Taira M."/>
            <person name="Rokhsar D.S."/>
        </authorList>
    </citation>
    <scope>NUCLEOTIDE SEQUENCE [LARGE SCALE GENOMIC DNA]</scope>
    <source>
        <strain evidence="3">J</strain>
    </source>
</reference>
<evidence type="ECO:0000313" key="3">
    <source>
        <dbReference type="Proteomes" id="UP000694892"/>
    </source>
</evidence>
<gene>
    <name evidence="2" type="ORF">XELAEV_18016777mg</name>
</gene>
<dbReference type="EMBL" id="CM004470">
    <property type="protein sequence ID" value="OCT88144.1"/>
    <property type="molecule type" value="Genomic_DNA"/>
</dbReference>
<name>A0A974HS20_XENLA</name>
<sequence length="69" mass="7256">MTCLASLDLSQDPSGEASAETSSDHLKWSGVVPEDPCLKRKQSCLMLLGCGDSSVERRPTASSSAPEDS</sequence>
<organism evidence="2 3">
    <name type="scientific">Xenopus laevis</name>
    <name type="common">African clawed frog</name>
    <dbReference type="NCBI Taxonomy" id="8355"/>
    <lineage>
        <taxon>Eukaryota</taxon>
        <taxon>Metazoa</taxon>
        <taxon>Chordata</taxon>
        <taxon>Craniata</taxon>
        <taxon>Vertebrata</taxon>
        <taxon>Euteleostomi</taxon>
        <taxon>Amphibia</taxon>
        <taxon>Batrachia</taxon>
        <taxon>Anura</taxon>
        <taxon>Pipoidea</taxon>
        <taxon>Pipidae</taxon>
        <taxon>Xenopodinae</taxon>
        <taxon>Xenopus</taxon>
        <taxon>Xenopus</taxon>
    </lineage>
</organism>
<evidence type="ECO:0000256" key="1">
    <source>
        <dbReference type="SAM" id="MobiDB-lite"/>
    </source>
</evidence>
<proteinExistence type="predicted"/>
<feature type="region of interest" description="Disordered" evidence="1">
    <location>
        <begin position="1"/>
        <end position="27"/>
    </location>
</feature>
<dbReference type="Proteomes" id="UP000694892">
    <property type="component" value="Chromosome 3L"/>
</dbReference>